<feature type="compositionally biased region" description="Basic residues" evidence="3">
    <location>
        <begin position="111"/>
        <end position="126"/>
    </location>
</feature>
<dbReference type="SMART" id="SM00712">
    <property type="entry name" value="PUR"/>
    <property type="match status" value="1"/>
</dbReference>
<keyword evidence="5" id="KW-1185">Reference proteome</keyword>
<comment type="similarity">
    <text evidence="1">Belongs to the PUR DNA-binding protein family.</text>
</comment>
<dbReference type="EMBL" id="CP044535">
    <property type="protein sequence ID" value="QFI14209.1"/>
    <property type="molecule type" value="Genomic_DNA"/>
</dbReference>
<dbReference type="KEGG" id="bmat:DB723_00230"/>
<dbReference type="GO" id="GO:0000977">
    <property type="term" value="F:RNA polymerase II transcription regulatory region sequence-specific DNA binding"/>
    <property type="evidence" value="ECO:0007669"/>
    <property type="project" value="InterPro"/>
</dbReference>
<feature type="compositionally biased region" description="Basic and acidic residues" evidence="3">
    <location>
        <begin position="101"/>
        <end position="110"/>
    </location>
</feature>
<protein>
    <submittedName>
        <fullName evidence="4">DUF3276 family protein</fullName>
    </submittedName>
</protein>
<evidence type="ECO:0000256" key="2">
    <source>
        <dbReference type="ARBA" id="ARBA00023125"/>
    </source>
</evidence>
<evidence type="ECO:0000256" key="1">
    <source>
        <dbReference type="ARBA" id="ARBA00009251"/>
    </source>
</evidence>
<dbReference type="Gene3D" id="3.10.450.700">
    <property type="match status" value="1"/>
</dbReference>
<reference evidence="4 5" key="2">
    <citation type="journal article" date="2020" name="Int. J. Syst. Evol. Microbiol.">
        <title>Borrelia maritima sp. nov., a novel species of the Borrelia burgdorferi sensu lato complex, occupying a basal position to North American species.</title>
        <authorList>
            <person name="Margos G."/>
            <person name="Fedorova N."/>
            <person name="Becker N.S."/>
            <person name="Kleinjan J.E."/>
            <person name="Marosevic D."/>
            <person name="Krebs S."/>
            <person name="Hui L."/>
            <person name="Fingerle V."/>
            <person name="Lane R.S."/>
        </authorList>
    </citation>
    <scope>NUCLEOTIDE SEQUENCE [LARGE SCALE GENOMIC DNA]</scope>
    <source>
        <strain evidence="4 5">CA690</strain>
    </source>
</reference>
<dbReference type="OrthoDB" id="350673at2"/>
<proteinExistence type="inferred from homology"/>
<organism evidence="4 5">
    <name type="scientific">Borrelia maritima</name>
    <dbReference type="NCBI Taxonomy" id="2761123"/>
    <lineage>
        <taxon>Bacteria</taxon>
        <taxon>Pseudomonadati</taxon>
        <taxon>Spirochaetota</taxon>
        <taxon>Spirochaetia</taxon>
        <taxon>Spirochaetales</taxon>
        <taxon>Borreliaceae</taxon>
        <taxon>Borrelia</taxon>
    </lineage>
</organism>
<gene>
    <name evidence="4" type="ORF">DB723_00230</name>
</gene>
<dbReference type="AlphaFoldDB" id="A0A5J6WE50"/>
<dbReference type="GO" id="GO:0032422">
    <property type="term" value="F:purine-rich negative regulatory element binding"/>
    <property type="evidence" value="ECO:0007669"/>
    <property type="project" value="InterPro"/>
</dbReference>
<feature type="region of interest" description="Disordered" evidence="3">
    <location>
        <begin position="77"/>
        <end position="126"/>
    </location>
</feature>
<name>A0A5J6WE50_9SPIR</name>
<accession>A0A5J6WE50</accession>
<reference evidence="5" key="1">
    <citation type="submission" date="2019-10" db="EMBL/GenBank/DDBJ databases">
        <title>Borrelia maritima sp. nov., a novel species of the Borrelia burgdorferi sensu lato complex, occupies a basal position to North American species.</title>
        <authorList>
            <person name="Margos G."/>
            <person name="Fedorova N."/>
            <person name="Becker N.S."/>
            <person name="Kleinjan J.E."/>
            <person name="Marosevic D."/>
            <person name="Krebs S."/>
            <person name="Hui L."/>
            <person name="Fingerle V."/>
            <person name="Lane R.S."/>
        </authorList>
    </citation>
    <scope>NUCLEOTIDE SEQUENCE [LARGE SCALE GENOMIC DNA]</scope>
    <source>
        <strain evidence="5">CA690</strain>
    </source>
</reference>
<evidence type="ECO:0000313" key="4">
    <source>
        <dbReference type="EMBL" id="QFI14209.1"/>
    </source>
</evidence>
<sequence length="126" mass="14451">MGERGEVYSEKLFTESERTYFFNVKENRKGDYFLNIVESKRSPSGDFERHSIFVYEENIGEFETNLLKAIAVIKQKVSKGSIGSSSRQYNKGHGEYGGGGDRSKLDDSRFQKKSHLSGGRFKKKDY</sequence>
<keyword evidence="2" id="KW-0238">DNA-binding</keyword>
<dbReference type="InterPro" id="IPR006628">
    <property type="entry name" value="PUR-bd_fam"/>
</dbReference>
<dbReference type="Pfam" id="PF11680">
    <property type="entry name" value="DUF3276"/>
    <property type="match status" value="1"/>
</dbReference>
<dbReference type="RefSeq" id="WP_151551256.1">
    <property type="nucleotide sequence ID" value="NZ_CP044535.1"/>
</dbReference>
<dbReference type="Proteomes" id="UP000326393">
    <property type="component" value="Chromosome"/>
</dbReference>
<evidence type="ECO:0000313" key="5">
    <source>
        <dbReference type="Proteomes" id="UP000326393"/>
    </source>
</evidence>
<evidence type="ECO:0000256" key="3">
    <source>
        <dbReference type="SAM" id="MobiDB-lite"/>
    </source>
</evidence>